<comment type="caution">
    <text evidence="1">The sequence shown here is derived from an EMBL/GenBank/DDBJ whole genome shotgun (WGS) entry which is preliminary data.</text>
</comment>
<proteinExistence type="predicted"/>
<dbReference type="AlphaFoldDB" id="A0A8J2FN67"/>
<gene>
    <name evidence="1" type="ORF">MPNT_10315</name>
</gene>
<dbReference type="Gene3D" id="3.30.2310.20">
    <property type="entry name" value="RelE-like"/>
    <property type="match status" value="1"/>
</dbReference>
<dbReference type="RefSeq" id="WP_174581757.1">
    <property type="nucleotide sequence ID" value="NZ_CAJNOB010000001.1"/>
</dbReference>
<dbReference type="EMBL" id="CAJNOB010000001">
    <property type="protein sequence ID" value="CAF0689683.1"/>
    <property type="molecule type" value="Genomic_DNA"/>
</dbReference>
<protein>
    <submittedName>
        <fullName evidence="1">Uncharacterized protein</fullName>
    </submittedName>
</protein>
<dbReference type="InterPro" id="IPR035093">
    <property type="entry name" value="RelE/ParE_toxin_dom_sf"/>
</dbReference>
<evidence type="ECO:0000313" key="2">
    <source>
        <dbReference type="Proteomes" id="UP000663859"/>
    </source>
</evidence>
<keyword evidence="2" id="KW-1185">Reference proteome</keyword>
<sequence length="129" mass="15024">MESFLSSLRAVQEDHRPFQILFAETTAAELATLPKEAQLQLLEELRILPEELEAPSGERLGQVEREGRKLFRLRARDWRVYFEACPQGILVRRILHKNTLADFLFRSNLPLAEEDAIGGFPEFWKMVDR</sequence>
<dbReference type="SUPFAM" id="SSF143011">
    <property type="entry name" value="RelE-like"/>
    <property type="match status" value="1"/>
</dbReference>
<organism evidence="1 2">
    <name type="scientific">Candidatus Methylacidithermus pantelleriae</name>
    <dbReference type="NCBI Taxonomy" id="2744239"/>
    <lineage>
        <taxon>Bacteria</taxon>
        <taxon>Pseudomonadati</taxon>
        <taxon>Verrucomicrobiota</taxon>
        <taxon>Methylacidiphilae</taxon>
        <taxon>Methylacidiphilales</taxon>
        <taxon>Methylacidiphilaceae</taxon>
        <taxon>Candidatus Methylacidithermus</taxon>
    </lineage>
</organism>
<evidence type="ECO:0000313" key="1">
    <source>
        <dbReference type="EMBL" id="CAF0689683.1"/>
    </source>
</evidence>
<dbReference type="Proteomes" id="UP000663859">
    <property type="component" value="Unassembled WGS sequence"/>
</dbReference>
<name>A0A8J2FN67_9BACT</name>
<accession>A0A8J2FN67</accession>
<reference evidence="1" key="1">
    <citation type="submission" date="2021-02" db="EMBL/GenBank/DDBJ databases">
        <authorList>
            <person name="Cremers G."/>
            <person name="Picone N."/>
        </authorList>
    </citation>
    <scope>NUCLEOTIDE SEQUENCE</scope>
    <source>
        <strain evidence="1">PQ17</strain>
    </source>
</reference>